<sequence>MDAQDLGKAFHGTDIIAEPGEAVVRKGNANLWRGKEAVGGRLWLTSNWLVFHAHSVNYQAGVWAWPLKDIISTAPVNTLAIVPNGMELTLRNDERLRFVVHRRREWMNAIDTAKA</sequence>
<dbReference type="Pfam" id="PF02893">
    <property type="entry name" value="GRAM"/>
    <property type="match status" value="1"/>
</dbReference>
<evidence type="ECO:0000313" key="3">
    <source>
        <dbReference type="Proteomes" id="UP001499843"/>
    </source>
</evidence>
<dbReference type="Gene3D" id="2.30.29.30">
    <property type="entry name" value="Pleckstrin-homology domain (PH domain)/Phosphotyrosine-binding domain (PTB)"/>
    <property type="match status" value="1"/>
</dbReference>
<evidence type="ECO:0000313" key="2">
    <source>
        <dbReference type="EMBL" id="GAA2215286.1"/>
    </source>
</evidence>
<dbReference type="InterPro" id="IPR011993">
    <property type="entry name" value="PH-like_dom_sf"/>
</dbReference>
<keyword evidence="3" id="KW-1185">Reference proteome</keyword>
<name>A0ABN3D0J0_9ACTN</name>
<organism evidence="2 3">
    <name type="scientific">Nonomuraea monospora</name>
    <dbReference type="NCBI Taxonomy" id="568818"/>
    <lineage>
        <taxon>Bacteria</taxon>
        <taxon>Bacillati</taxon>
        <taxon>Actinomycetota</taxon>
        <taxon>Actinomycetes</taxon>
        <taxon>Streptosporangiales</taxon>
        <taxon>Streptosporangiaceae</taxon>
        <taxon>Nonomuraea</taxon>
    </lineage>
</organism>
<dbReference type="EMBL" id="BAAAQX010000048">
    <property type="protein sequence ID" value="GAA2215286.1"/>
    <property type="molecule type" value="Genomic_DNA"/>
</dbReference>
<protein>
    <recommendedName>
        <fullName evidence="1">GRAM domain-containing protein</fullName>
    </recommendedName>
</protein>
<proteinExistence type="predicted"/>
<feature type="domain" description="GRAM" evidence="1">
    <location>
        <begin position="18"/>
        <end position="104"/>
    </location>
</feature>
<dbReference type="Proteomes" id="UP001499843">
    <property type="component" value="Unassembled WGS sequence"/>
</dbReference>
<reference evidence="2 3" key="1">
    <citation type="journal article" date="2019" name="Int. J. Syst. Evol. Microbiol.">
        <title>The Global Catalogue of Microorganisms (GCM) 10K type strain sequencing project: providing services to taxonomists for standard genome sequencing and annotation.</title>
        <authorList>
            <consortium name="The Broad Institute Genomics Platform"/>
            <consortium name="The Broad Institute Genome Sequencing Center for Infectious Disease"/>
            <person name="Wu L."/>
            <person name="Ma J."/>
        </authorList>
    </citation>
    <scope>NUCLEOTIDE SEQUENCE [LARGE SCALE GENOMIC DNA]</scope>
    <source>
        <strain evidence="2 3">JCM 16114</strain>
    </source>
</reference>
<dbReference type="RefSeq" id="WP_344493903.1">
    <property type="nucleotide sequence ID" value="NZ_BAAAQX010000048.1"/>
</dbReference>
<comment type="caution">
    <text evidence="2">The sequence shown here is derived from an EMBL/GenBank/DDBJ whole genome shotgun (WGS) entry which is preliminary data.</text>
</comment>
<dbReference type="InterPro" id="IPR004182">
    <property type="entry name" value="GRAM"/>
</dbReference>
<gene>
    <name evidence="2" type="ORF">GCM10009850_107530</name>
</gene>
<accession>A0ABN3D0J0</accession>
<evidence type="ECO:0000259" key="1">
    <source>
        <dbReference type="Pfam" id="PF02893"/>
    </source>
</evidence>